<dbReference type="PROSITE" id="PS00409">
    <property type="entry name" value="PROKAR_NTER_METHYL"/>
    <property type="match status" value="1"/>
</dbReference>
<reference evidence="2 3" key="1">
    <citation type="journal article" date="2016" name="Nat. Commun.">
        <title>Thousands of microbial genomes shed light on interconnected biogeochemical processes in an aquifer system.</title>
        <authorList>
            <person name="Anantharaman K."/>
            <person name="Brown C.T."/>
            <person name="Hug L.A."/>
            <person name="Sharon I."/>
            <person name="Castelle C.J."/>
            <person name="Probst A.J."/>
            <person name="Thomas B.C."/>
            <person name="Singh A."/>
            <person name="Wilkins M.J."/>
            <person name="Karaoz U."/>
            <person name="Brodie E.L."/>
            <person name="Williams K.H."/>
            <person name="Hubbard S.S."/>
            <person name="Banfield J.F."/>
        </authorList>
    </citation>
    <scope>NUCLEOTIDE SEQUENCE [LARGE SCALE GENOMIC DNA]</scope>
</reference>
<evidence type="ECO:0000256" key="1">
    <source>
        <dbReference type="SAM" id="Phobius"/>
    </source>
</evidence>
<dbReference type="InterPro" id="IPR012902">
    <property type="entry name" value="N_methyl_site"/>
</dbReference>
<dbReference type="NCBIfam" id="TIGR02532">
    <property type="entry name" value="IV_pilin_GFxxxE"/>
    <property type="match status" value="1"/>
</dbReference>
<dbReference type="Gene3D" id="3.30.700.10">
    <property type="entry name" value="Glycoprotein, Type 4 Pilin"/>
    <property type="match status" value="1"/>
</dbReference>
<accession>A0A1F7WUL1</accession>
<name>A0A1F7WUL1_9BACT</name>
<evidence type="ECO:0000313" key="2">
    <source>
        <dbReference type="EMBL" id="OGM05755.1"/>
    </source>
</evidence>
<keyword evidence="1" id="KW-0812">Transmembrane</keyword>
<dbReference type="AlphaFoldDB" id="A0A1F7WUL1"/>
<organism evidence="2 3">
    <name type="scientific">Candidatus Woesebacteria bacterium GWB1_43_5</name>
    <dbReference type="NCBI Taxonomy" id="1802474"/>
    <lineage>
        <taxon>Bacteria</taxon>
        <taxon>Candidatus Woeseibacteriota</taxon>
    </lineage>
</organism>
<gene>
    <name evidence="2" type="ORF">A2125_01590</name>
</gene>
<dbReference type="EMBL" id="MGFM01000023">
    <property type="protein sequence ID" value="OGM05755.1"/>
    <property type="molecule type" value="Genomic_DNA"/>
</dbReference>
<proteinExistence type="predicted"/>
<keyword evidence="1" id="KW-0472">Membrane</keyword>
<evidence type="ECO:0000313" key="3">
    <source>
        <dbReference type="Proteomes" id="UP000178812"/>
    </source>
</evidence>
<dbReference type="InterPro" id="IPR045584">
    <property type="entry name" value="Pilin-like"/>
</dbReference>
<sequence length="212" mass="22573">MLKKFVKKAAFTAGFTLVELLVVIALLAAIALIVLAAINPIEQSNRAHDTRFAADSGQLISALERYYAARNQYPWVNSVISGAQTTANVDAAYPFISSHNAGIGICGPTCSEDGLLITNNELKQEFRNRDFVRDGAAGSSDTTKYVLIGKGAGSAASVYACWVPLSNSIRQKACAESDVYTISVGSPNRTAVAPSTCAAGTWNNTWYVCLPQ</sequence>
<protein>
    <recommendedName>
        <fullName evidence="4">Type II secretion system protein GspG C-terminal domain-containing protein</fullName>
    </recommendedName>
</protein>
<feature type="transmembrane region" description="Helical" evidence="1">
    <location>
        <begin position="12"/>
        <end position="38"/>
    </location>
</feature>
<evidence type="ECO:0008006" key="4">
    <source>
        <dbReference type="Google" id="ProtNLM"/>
    </source>
</evidence>
<dbReference type="Proteomes" id="UP000178812">
    <property type="component" value="Unassembled WGS sequence"/>
</dbReference>
<comment type="caution">
    <text evidence="2">The sequence shown here is derived from an EMBL/GenBank/DDBJ whole genome shotgun (WGS) entry which is preliminary data.</text>
</comment>
<dbReference type="SUPFAM" id="SSF54523">
    <property type="entry name" value="Pili subunits"/>
    <property type="match status" value="1"/>
</dbReference>
<keyword evidence="1" id="KW-1133">Transmembrane helix</keyword>